<feature type="domain" description="HTH myb-type" evidence="5">
    <location>
        <begin position="178"/>
        <end position="228"/>
    </location>
</feature>
<evidence type="ECO:0000313" key="7">
    <source>
        <dbReference type="Proteomes" id="UP001515480"/>
    </source>
</evidence>
<dbReference type="GO" id="GO:0000981">
    <property type="term" value="F:DNA-binding transcription factor activity, RNA polymerase II-specific"/>
    <property type="evidence" value="ECO:0007669"/>
    <property type="project" value="TreeGrafter"/>
</dbReference>
<dbReference type="CDD" id="cd00167">
    <property type="entry name" value="SANT"/>
    <property type="match status" value="2"/>
</dbReference>
<dbReference type="PROSITE" id="PS50090">
    <property type="entry name" value="MYB_LIKE"/>
    <property type="match status" value="2"/>
</dbReference>
<name>A0AB34K4X5_PRYPA</name>
<feature type="region of interest" description="Disordered" evidence="3">
    <location>
        <begin position="26"/>
        <end position="52"/>
    </location>
</feature>
<dbReference type="PANTHER" id="PTHR45614">
    <property type="entry name" value="MYB PROTEIN-RELATED"/>
    <property type="match status" value="1"/>
</dbReference>
<dbReference type="Gene3D" id="1.10.10.60">
    <property type="entry name" value="Homeodomain-like"/>
    <property type="match status" value="2"/>
</dbReference>
<dbReference type="Pfam" id="PF13921">
    <property type="entry name" value="Myb_DNA-bind_6"/>
    <property type="match status" value="1"/>
</dbReference>
<dbReference type="SUPFAM" id="SSF46689">
    <property type="entry name" value="Homeodomain-like"/>
    <property type="match status" value="1"/>
</dbReference>
<feature type="domain" description="HTH myb-type" evidence="5">
    <location>
        <begin position="122"/>
        <end position="177"/>
    </location>
</feature>
<protein>
    <submittedName>
        <fullName evidence="6">Uncharacterized protein</fullName>
    </submittedName>
</protein>
<proteinExistence type="predicted"/>
<keyword evidence="2" id="KW-0238">DNA-binding</keyword>
<evidence type="ECO:0000256" key="3">
    <source>
        <dbReference type="SAM" id="MobiDB-lite"/>
    </source>
</evidence>
<feature type="region of interest" description="Disordered" evidence="3">
    <location>
        <begin position="96"/>
        <end position="127"/>
    </location>
</feature>
<accession>A0AB34K4X5</accession>
<dbReference type="SMART" id="SM00717">
    <property type="entry name" value="SANT"/>
    <property type="match status" value="2"/>
</dbReference>
<dbReference type="FunFam" id="1.10.10.60:FF:000010">
    <property type="entry name" value="Transcriptional activator Myb isoform A"/>
    <property type="match status" value="1"/>
</dbReference>
<dbReference type="InterPro" id="IPR001005">
    <property type="entry name" value="SANT/Myb"/>
</dbReference>
<dbReference type="PROSITE" id="PS51294">
    <property type="entry name" value="HTH_MYB"/>
    <property type="match status" value="2"/>
</dbReference>
<dbReference type="InterPro" id="IPR009057">
    <property type="entry name" value="Homeodomain-like_sf"/>
</dbReference>
<comment type="caution">
    <text evidence="6">The sequence shown here is derived from an EMBL/GenBank/DDBJ whole genome shotgun (WGS) entry which is preliminary data.</text>
</comment>
<dbReference type="AlphaFoldDB" id="A0AB34K4X5"/>
<keyword evidence="7" id="KW-1185">Reference proteome</keyword>
<feature type="domain" description="Myb-like" evidence="4">
    <location>
        <begin position="122"/>
        <end position="173"/>
    </location>
</feature>
<feature type="domain" description="Myb-like" evidence="4">
    <location>
        <begin position="174"/>
        <end position="224"/>
    </location>
</feature>
<reference evidence="6 7" key="1">
    <citation type="journal article" date="2024" name="Science">
        <title>Giant polyketide synthase enzymes in the biosynthesis of giant marine polyether toxins.</title>
        <authorList>
            <person name="Fallon T.R."/>
            <person name="Shende V.V."/>
            <person name="Wierzbicki I.H."/>
            <person name="Pendleton A.L."/>
            <person name="Watervoot N.F."/>
            <person name="Auber R.P."/>
            <person name="Gonzalez D.J."/>
            <person name="Wisecaver J.H."/>
            <person name="Moore B.S."/>
        </authorList>
    </citation>
    <scope>NUCLEOTIDE SEQUENCE [LARGE SCALE GENOMIC DNA]</scope>
    <source>
        <strain evidence="6 7">12B1</strain>
    </source>
</reference>
<evidence type="ECO:0000313" key="6">
    <source>
        <dbReference type="EMBL" id="KAL1528016.1"/>
    </source>
</evidence>
<evidence type="ECO:0000256" key="2">
    <source>
        <dbReference type="ARBA" id="ARBA00023125"/>
    </source>
</evidence>
<gene>
    <name evidence="6" type="ORF">AB1Y20_009385</name>
</gene>
<dbReference type="InterPro" id="IPR050560">
    <property type="entry name" value="MYB_TF"/>
</dbReference>
<keyword evidence="1" id="KW-0677">Repeat</keyword>
<dbReference type="GO" id="GO:0000978">
    <property type="term" value="F:RNA polymerase II cis-regulatory region sequence-specific DNA binding"/>
    <property type="evidence" value="ECO:0007669"/>
    <property type="project" value="TreeGrafter"/>
</dbReference>
<dbReference type="Proteomes" id="UP001515480">
    <property type="component" value="Unassembled WGS sequence"/>
</dbReference>
<dbReference type="InterPro" id="IPR017930">
    <property type="entry name" value="Myb_dom"/>
</dbReference>
<evidence type="ECO:0000256" key="1">
    <source>
        <dbReference type="ARBA" id="ARBA00022737"/>
    </source>
</evidence>
<evidence type="ECO:0000259" key="4">
    <source>
        <dbReference type="PROSITE" id="PS50090"/>
    </source>
</evidence>
<dbReference type="EMBL" id="JBGBPQ010000002">
    <property type="protein sequence ID" value="KAL1528016.1"/>
    <property type="molecule type" value="Genomic_DNA"/>
</dbReference>
<dbReference type="PANTHER" id="PTHR45614:SF25">
    <property type="entry name" value="MYB PROTEIN"/>
    <property type="match status" value="1"/>
</dbReference>
<sequence>MHGIRDATTQAAETLTNLFTSEPVDLGGDVLPAPQALPHSTPAHADSTQAERSLRGVSHGLKIDLSAVLSACDRTCAIPQSTAPLTDEEQATPVTAPWADGESVHGDSSHGDGEAEAEAVTGPTVRKQAWSQEEDTLLLDLIQQYGPSNWSRIAEHLPNRVGKQCRERWHNHLSPEVKKESFSLEEDLQIMRAVAEHGTKWALIVKLIPGRTDNAIKNRWNSTTRKLLRVKRRGGEIPGVGDADIATMDASTLAKHMLSCGTDWCLPTPPPPAKRKLVLPEAKAKSRKRAMSASPSTSVRALDLLCQLVESDADKAGCPSPRMFEAALLLGTSIPHDQSSTRSVPTVAAC</sequence>
<dbReference type="GO" id="GO:0005634">
    <property type="term" value="C:nucleus"/>
    <property type="evidence" value="ECO:0007669"/>
    <property type="project" value="TreeGrafter"/>
</dbReference>
<evidence type="ECO:0000259" key="5">
    <source>
        <dbReference type="PROSITE" id="PS51294"/>
    </source>
</evidence>
<feature type="compositionally biased region" description="Basic and acidic residues" evidence="3">
    <location>
        <begin position="102"/>
        <end position="113"/>
    </location>
</feature>
<organism evidence="6 7">
    <name type="scientific">Prymnesium parvum</name>
    <name type="common">Toxic golden alga</name>
    <dbReference type="NCBI Taxonomy" id="97485"/>
    <lineage>
        <taxon>Eukaryota</taxon>
        <taxon>Haptista</taxon>
        <taxon>Haptophyta</taxon>
        <taxon>Prymnesiophyceae</taxon>
        <taxon>Prymnesiales</taxon>
        <taxon>Prymnesiaceae</taxon>
        <taxon>Prymnesium</taxon>
    </lineage>
</organism>